<evidence type="ECO:0000256" key="3">
    <source>
        <dbReference type="PROSITE-ProRule" id="PRU10141"/>
    </source>
</evidence>
<dbReference type="InterPro" id="IPR011009">
    <property type="entry name" value="Kinase-like_dom_sf"/>
</dbReference>
<organism evidence="5 6">
    <name type="scientific">Stephanodiscus triporus</name>
    <dbReference type="NCBI Taxonomy" id="2934178"/>
    <lineage>
        <taxon>Eukaryota</taxon>
        <taxon>Sar</taxon>
        <taxon>Stramenopiles</taxon>
        <taxon>Ochrophyta</taxon>
        <taxon>Bacillariophyta</taxon>
        <taxon>Coscinodiscophyceae</taxon>
        <taxon>Thalassiosirophycidae</taxon>
        <taxon>Stephanodiscales</taxon>
        <taxon>Stephanodiscaceae</taxon>
        <taxon>Stephanodiscus</taxon>
    </lineage>
</organism>
<keyword evidence="6" id="KW-1185">Reference proteome</keyword>
<evidence type="ECO:0000256" key="2">
    <source>
        <dbReference type="ARBA" id="ARBA00022840"/>
    </source>
</evidence>
<dbReference type="Gene3D" id="1.10.510.10">
    <property type="entry name" value="Transferase(Phosphotransferase) domain 1"/>
    <property type="match status" value="1"/>
</dbReference>
<dbReference type="GO" id="GO:0005524">
    <property type="term" value="F:ATP binding"/>
    <property type="evidence" value="ECO:0007669"/>
    <property type="project" value="UniProtKB-UniRule"/>
</dbReference>
<dbReference type="PANTHER" id="PTHR24347">
    <property type="entry name" value="SERINE/THREONINE-PROTEIN KINASE"/>
    <property type="match status" value="1"/>
</dbReference>
<dbReference type="SUPFAM" id="SSF56112">
    <property type="entry name" value="Protein kinase-like (PK-like)"/>
    <property type="match status" value="1"/>
</dbReference>
<dbReference type="SMART" id="SM00220">
    <property type="entry name" value="S_TKc"/>
    <property type="match status" value="1"/>
</dbReference>
<dbReference type="InterPro" id="IPR000719">
    <property type="entry name" value="Prot_kinase_dom"/>
</dbReference>
<dbReference type="PROSITE" id="PS00107">
    <property type="entry name" value="PROTEIN_KINASE_ATP"/>
    <property type="match status" value="1"/>
</dbReference>
<dbReference type="PROSITE" id="PS00108">
    <property type="entry name" value="PROTEIN_KINASE_ST"/>
    <property type="match status" value="1"/>
</dbReference>
<dbReference type="InterPro" id="IPR036034">
    <property type="entry name" value="PDZ_sf"/>
</dbReference>
<evidence type="ECO:0000313" key="6">
    <source>
        <dbReference type="Proteomes" id="UP001530315"/>
    </source>
</evidence>
<dbReference type="SUPFAM" id="SSF50156">
    <property type="entry name" value="PDZ domain-like"/>
    <property type="match status" value="1"/>
</dbReference>
<evidence type="ECO:0000259" key="4">
    <source>
        <dbReference type="PROSITE" id="PS50011"/>
    </source>
</evidence>
<dbReference type="InterPro" id="IPR017441">
    <property type="entry name" value="Protein_kinase_ATP_BS"/>
</dbReference>
<evidence type="ECO:0000313" key="5">
    <source>
        <dbReference type="EMBL" id="KAL3789108.1"/>
    </source>
</evidence>
<dbReference type="EMBL" id="JALLAZ020000698">
    <property type="protein sequence ID" value="KAL3789108.1"/>
    <property type="molecule type" value="Genomic_DNA"/>
</dbReference>
<sequence>MYLEYNMKDAVAAVVQGLALEESRGAVIVVVDPVVRVGGGGSYAGSSGSDGIFSGMRFRRGDRICAVNGMPITSIDDVRVALMSGEEDATTTTIDDDDDDRRRRGGGDELIPVLTYNPYRKLKSALMTITVGNSFVVGDDGSRKVDNVVGRRAIVRIDDAYDIGEKLGEGAFAVVKKATDRATGRLYAIKIVNRSSLSKKMELALRDEISILRDLRHEHVMALHDSVATVEKYFLVTEYLEGGELFDRIVDKSSYTESEARDVCGVLFGALNYICSRGIVHRDLKPENLLLVNKASDSNIKICDFGFAKFAPSDHSLGTMCGTPGYVAPEILRREKYGTKCDMWSMGVIVFILLGGYPPFFGSTPRKIFQLTLAGKFTFDTEYWGDLSQSCKDMICALLDLDPARRASAEEILSHPHITLSVFFEFCCIRWMKADRQQLRRNSLVKTQVELKKFIARTRLRKAIIGVSFFIDDLHYPSHMLWQFALNVHVRSFSLSTQVLFVNDISSQNAVFTEKNKRRCIRVIEDGIADLIG</sequence>
<dbReference type="InterPro" id="IPR008271">
    <property type="entry name" value="Ser/Thr_kinase_AS"/>
</dbReference>
<proteinExistence type="predicted"/>
<feature type="domain" description="Protein kinase" evidence="4">
    <location>
        <begin position="161"/>
        <end position="418"/>
    </location>
</feature>
<dbReference type="Proteomes" id="UP001530315">
    <property type="component" value="Unassembled WGS sequence"/>
</dbReference>
<dbReference type="Pfam" id="PF00069">
    <property type="entry name" value="Pkinase"/>
    <property type="match status" value="1"/>
</dbReference>
<keyword evidence="2 3" id="KW-0067">ATP-binding</keyword>
<keyword evidence="1 3" id="KW-0547">Nucleotide-binding</keyword>
<evidence type="ECO:0000256" key="1">
    <source>
        <dbReference type="ARBA" id="ARBA00022741"/>
    </source>
</evidence>
<comment type="caution">
    <text evidence="5">The sequence shown here is derived from an EMBL/GenBank/DDBJ whole genome shotgun (WGS) entry which is preliminary data.</text>
</comment>
<dbReference type="FunFam" id="1.10.510.10:FF:000571">
    <property type="entry name" value="Maternal embryonic leucine zipper kinase"/>
    <property type="match status" value="1"/>
</dbReference>
<dbReference type="PROSITE" id="PS50011">
    <property type="entry name" value="PROTEIN_KINASE_DOM"/>
    <property type="match status" value="1"/>
</dbReference>
<dbReference type="FunFam" id="3.30.200.20:FF:000042">
    <property type="entry name" value="Aurora kinase A"/>
    <property type="match status" value="1"/>
</dbReference>
<name>A0ABD3PMW1_9STRA</name>
<reference evidence="5 6" key="1">
    <citation type="submission" date="2024-10" db="EMBL/GenBank/DDBJ databases">
        <title>Updated reference genomes for cyclostephanoid diatoms.</title>
        <authorList>
            <person name="Roberts W.R."/>
            <person name="Alverson A.J."/>
        </authorList>
    </citation>
    <scope>NUCLEOTIDE SEQUENCE [LARGE SCALE GENOMIC DNA]</scope>
    <source>
        <strain evidence="5 6">AJA276-08</strain>
    </source>
</reference>
<accession>A0ABD3PMW1</accession>
<feature type="binding site" evidence="3">
    <location>
        <position position="190"/>
    </location>
    <ligand>
        <name>ATP</name>
        <dbReference type="ChEBI" id="CHEBI:30616"/>
    </ligand>
</feature>
<dbReference type="CDD" id="cd05117">
    <property type="entry name" value="STKc_CAMK"/>
    <property type="match status" value="1"/>
</dbReference>
<dbReference type="AlphaFoldDB" id="A0ABD3PMW1"/>
<gene>
    <name evidence="5" type="ORF">ACHAW5_004163</name>
</gene>
<protein>
    <recommendedName>
        <fullName evidence="4">Protein kinase domain-containing protein</fullName>
    </recommendedName>
</protein>